<keyword evidence="2" id="KW-1185">Reference proteome</keyword>
<sequence>MGGMTKPTRAHNDLVLSMCGLWQSDCDRLEAAASLASKCERAMLDATADAKKDAARAFRDAARVRDALADKLEMQARAIFRTKAKSLQGVAAKLAVALRENQPSPDDATPPWPDLRSVERDLTLLIAELA</sequence>
<name>A0A8S8XEZ9_9PROT</name>
<organism evidence="1 2">
    <name type="scientific">Roseiterribacter gracilis</name>
    <dbReference type="NCBI Taxonomy" id="2812848"/>
    <lineage>
        <taxon>Bacteria</taxon>
        <taxon>Pseudomonadati</taxon>
        <taxon>Pseudomonadota</taxon>
        <taxon>Alphaproteobacteria</taxon>
        <taxon>Rhodospirillales</taxon>
        <taxon>Roseiterribacteraceae</taxon>
        <taxon>Roseiterribacter</taxon>
    </lineage>
</organism>
<evidence type="ECO:0000313" key="1">
    <source>
        <dbReference type="EMBL" id="GIL39806.1"/>
    </source>
</evidence>
<dbReference type="AlphaFoldDB" id="A0A8S8XEZ9"/>
<reference evidence="1" key="1">
    <citation type="submission" date="2021-02" db="EMBL/GenBank/DDBJ databases">
        <title>Genome sequence of Rhodospirillales sp. strain TMPK1 isolated from soil.</title>
        <authorList>
            <person name="Nakai R."/>
            <person name="Kusada H."/>
            <person name="Tamaki H."/>
        </authorList>
    </citation>
    <scope>NUCLEOTIDE SEQUENCE</scope>
    <source>
        <strain evidence="1">TMPK1</strain>
    </source>
</reference>
<dbReference type="EMBL" id="BOPV01000001">
    <property type="protein sequence ID" value="GIL39806.1"/>
    <property type="molecule type" value="Genomic_DNA"/>
</dbReference>
<gene>
    <name evidence="1" type="ORF">TMPK1_20430</name>
</gene>
<evidence type="ECO:0000313" key="2">
    <source>
        <dbReference type="Proteomes" id="UP000681075"/>
    </source>
</evidence>
<dbReference type="Proteomes" id="UP000681075">
    <property type="component" value="Unassembled WGS sequence"/>
</dbReference>
<comment type="caution">
    <text evidence="1">The sequence shown here is derived from an EMBL/GenBank/DDBJ whole genome shotgun (WGS) entry which is preliminary data.</text>
</comment>
<accession>A0A8S8XEZ9</accession>
<proteinExistence type="predicted"/>
<protein>
    <submittedName>
        <fullName evidence="1">Uncharacterized protein</fullName>
    </submittedName>
</protein>